<dbReference type="RefSeq" id="WP_239673221.1">
    <property type="nucleotide sequence ID" value="NZ_CP049742.1"/>
</dbReference>
<evidence type="ECO:0000313" key="1">
    <source>
        <dbReference type="EMBL" id="QPC45704.1"/>
    </source>
</evidence>
<evidence type="ECO:0008006" key="3">
    <source>
        <dbReference type="Google" id="ProtNLM"/>
    </source>
</evidence>
<dbReference type="Proteomes" id="UP000593626">
    <property type="component" value="Chromosome"/>
</dbReference>
<keyword evidence="2" id="KW-1185">Reference proteome</keyword>
<dbReference type="KEGG" id="mcui:G8O30_01315"/>
<accession>A0A7S8C974</accession>
<gene>
    <name evidence="1" type="ORF">G8O30_01315</name>
</gene>
<dbReference type="AlphaFoldDB" id="A0A7S8C974"/>
<dbReference type="PROSITE" id="PS51257">
    <property type="entry name" value="PROKAR_LIPOPROTEIN"/>
    <property type="match status" value="1"/>
</dbReference>
<evidence type="ECO:0000313" key="2">
    <source>
        <dbReference type="Proteomes" id="UP000593626"/>
    </source>
</evidence>
<reference evidence="1 2" key="1">
    <citation type="submission" date="2019-07" db="EMBL/GenBank/DDBJ databases">
        <title>Genome sequence of 2 isolates from Red Sea Mangroves.</title>
        <authorList>
            <person name="Sefrji F."/>
            <person name="Michoud G."/>
            <person name="Merlino G."/>
            <person name="Daffonchio D."/>
        </authorList>
    </citation>
    <scope>NUCLEOTIDE SEQUENCE [LARGE SCALE GENOMIC DNA]</scope>
    <source>
        <strain evidence="1 2">R1DC41</strain>
    </source>
</reference>
<organism evidence="1 2">
    <name type="scientific">Mangrovibacillus cuniculi</name>
    <dbReference type="NCBI Taxonomy" id="2593652"/>
    <lineage>
        <taxon>Bacteria</taxon>
        <taxon>Bacillati</taxon>
        <taxon>Bacillota</taxon>
        <taxon>Bacilli</taxon>
        <taxon>Bacillales</taxon>
        <taxon>Bacillaceae</taxon>
        <taxon>Mangrovibacillus</taxon>
    </lineage>
</organism>
<protein>
    <recommendedName>
        <fullName evidence="3">DUF3993 domain-containing protein</fullName>
    </recommendedName>
</protein>
<proteinExistence type="predicted"/>
<dbReference type="EMBL" id="CP049742">
    <property type="protein sequence ID" value="QPC45704.1"/>
    <property type="molecule type" value="Genomic_DNA"/>
</dbReference>
<name>A0A7S8C974_9BACI</name>
<sequence>MLKKIVGITCISLMLISCGSKEATIEPETDTLKASTPEEIPFSLKEALTVLDQGSVLLRTYYSYENLPTTTEETITFLEEIFTENYINNIILGGGNLKEVNGEWSLAYEGSEFLEATFYFDTMTNPIFEKVNETTATVSDEKGDGLYAPHKEVITLILEDGSWKIDDLVWEY</sequence>